<dbReference type="EMBL" id="JAMGBA010000001">
    <property type="protein sequence ID" value="MCL6697181.1"/>
    <property type="molecule type" value="Genomic_DNA"/>
</dbReference>
<evidence type="ECO:0000256" key="6">
    <source>
        <dbReference type="ARBA" id="ARBA00022989"/>
    </source>
</evidence>
<feature type="transmembrane region" description="Helical" evidence="8">
    <location>
        <begin position="190"/>
        <end position="216"/>
    </location>
</feature>
<feature type="transmembrane region" description="Helical" evidence="8">
    <location>
        <begin position="120"/>
        <end position="137"/>
    </location>
</feature>
<evidence type="ECO:0000256" key="3">
    <source>
        <dbReference type="ARBA" id="ARBA00022676"/>
    </source>
</evidence>
<dbReference type="PANTHER" id="PTHR33908">
    <property type="entry name" value="MANNOSYLTRANSFERASE YKCB-RELATED"/>
    <property type="match status" value="1"/>
</dbReference>
<evidence type="ECO:0000313" key="10">
    <source>
        <dbReference type="Proteomes" id="UP001203410"/>
    </source>
</evidence>
<evidence type="ECO:0000256" key="1">
    <source>
        <dbReference type="ARBA" id="ARBA00004651"/>
    </source>
</evidence>
<sequence length="480" mass="52531">MILAVAVATRIVAWWDPVAHVDDQFYLLAGEELLNGRWPYLDIWDRKPLGLFLLYAGIAWISDGSILGLNLVGTAFAAATALVIRQIALRFASATSATLAAVAYLLAMPVFGGQTGQSPVFYNLLIAGAAWLMFRASDQDRAGSIRRHAMGAMLLCGLAMTIKQISFIEGAYFGLAFLWMLKRNGCGRGAVALTGAAMVVVALLPTLLCLAGYAVAGEAALGEFVYANYVSIFERRGWRLLAKVAGAAYFILFLLPLIGMGGLGAVHRWRAQPHDIGQKLLLGWIAAALLGYLGVPAFFDHYTLPFLVPLCISAATAFDRSSRWLLFIGVAGFYLVEGTPIDWRLHQRQAAQYEHIRRTIDQARRGGCVYVADGPSRIYIDFPDCRPSRYLFPDHLVLITEAGAVGVDTVTEVSRILAQRPAVVVTRAAAKGRRMPEIQALLSRSMAENYRPILITPPGYSKSVDDVTIWQRRDLAPPNR</sequence>
<feature type="transmembrane region" description="Helical" evidence="8">
    <location>
        <begin position="52"/>
        <end position="81"/>
    </location>
</feature>
<feature type="transmembrane region" description="Helical" evidence="8">
    <location>
        <begin position="87"/>
        <end position="108"/>
    </location>
</feature>
<feature type="transmembrane region" description="Helical" evidence="8">
    <location>
        <begin position="281"/>
        <end position="299"/>
    </location>
</feature>
<keyword evidence="4" id="KW-0808">Transferase</keyword>
<accession>A0ABT0RQE8</accession>
<evidence type="ECO:0000256" key="5">
    <source>
        <dbReference type="ARBA" id="ARBA00022692"/>
    </source>
</evidence>
<comment type="subcellular location">
    <subcellularLocation>
        <location evidence="1">Cell membrane</location>
        <topology evidence="1">Multi-pass membrane protein</topology>
    </subcellularLocation>
</comment>
<evidence type="ECO:0000256" key="7">
    <source>
        <dbReference type="ARBA" id="ARBA00023136"/>
    </source>
</evidence>
<evidence type="ECO:0000313" key="9">
    <source>
        <dbReference type="EMBL" id="MCL6697181.1"/>
    </source>
</evidence>
<reference evidence="9 10" key="1">
    <citation type="submission" date="2022-05" db="EMBL/GenBank/DDBJ databases">
        <authorList>
            <person name="Jo J.-H."/>
            <person name="Im W.-T."/>
        </authorList>
    </citation>
    <scope>NUCLEOTIDE SEQUENCE [LARGE SCALE GENOMIC DNA]</scope>
    <source>
        <strain evidence="9 10">NSE70-1</strain>
    </source>
</reference>
<dbReference type="InterPro" id="IPR050297">
    <property type="entry name" value="LipidA_mod_glycosyltrf_83"/>
</dbReference>
<keyword evidence="5 8" id="KW-0812">Transmembrane</keyword>
<keyword evidence="7 8" id="KW-0472">Membrane</keyword>
<keyword evidence="3" id="KW-0328">Glycosyltransferase</keyword>
<feature type="transmembrane region" description="Helical" evidence="8">
    <location>
        <begin position="247"/>
        <end position="269"/>
    </location>
</feature>
<protein>
    <recommendedName>
        <fullName evidence="11">Dolichyl-phosphate-mannose-protein mannosyltransferase</fullName>
    </recommendedName>
</protein>
<name>A0ABT0RQE8_9SPHN</name>
<evidence type="ECO:0000256" key="8">
    <source>
        <dbReference type="SAM" id="Phobius"/>
    </source>
</evidence>
<feature type="transmembrane region" description="Helical" evidence="8">
    <location>
        <begin position="149"/>
        <end position="178"/>
    </location>
</feature>
<proteinExistence type="predicted"/>
<keyword evidence="6 8" id="KW-1133">Transmembrane helix</keyword>
<organism evidence="9 10">
    <name type="scientific">Sphingomonas caseinilyticus</name>
    <dbReference type="NCBI Taxonomy" id="2908205"/>
    <lineage>
        <taxon>Bacteria</taxon>
        <taxon>Pseudomonadati</taxon>
        <taxon>Pseudomonadota</taxon>
        <taxon>Alphaproteobacteria</taxon>
        <taxon>Sphingomonadales</taxon>
        <taxon>Sphingomonadaceae</taxon>
        <taxon>Sphingomonas</taxon>
    </lineage>
</organism>
<gene>
    <name evidence="9" type="ORF">LZ496_00045</name>
</gene>
<evidence type="ECO:0000256" key="2">
    <source>
        <dbReference type="ARBA" id="ARBA00022475"/>
    </source>
</evidence>
<keyword evidence="2" id="KW-1003">Cell membrane</keyword>
<evidence type="ECO:0000256" key="4">
    <source>
        <dbReference type="ARBA" id="ARBA00022679"/>
    </source>
</evidence>
<evidence type="ECO:0008006" key="11">
    <source>
        <dbReference type="Google" id="ProtNLM"/>
    </source>
</evidence>
<dbReference type="Proteomes" id="UP001203410">
    <property type="component" value="Unassembled WGS sequence"/>
</dbReference>
<comment type="caution">
    <text evidence="9">The sequence shown here is derived from an EMBL/GenBank/DDBJ whole genome shotgun (WGS) entry which is preliminary data.</text>
</comment>
<keyword evidence="10" id="KW-1185">Reference proteome</keyword>
<dbReference type="PANTHER" id="PTHR33908:SF3">
    <property type="entry name" value="UNDECAPRENYL PHOSPHATE-ALPHA-4-AMINO-4-DEOXY-L-ARABINOSE ARABINOSYL TRANSFERASE"/>
    <property type="match status" value="1"/>
</dbReference>
<dbReference type="RefSeq" id="WP_249902562.1">
    <property type="nucleotide sequence ID" value="NZ_JAMGBA010000001.1"/>
</dbReference>